<dbReference type="STRING" id="268475.A0A0V1GHD5"/>
<feature type="domain" description="C2H2-type" evidence="11">
    <location>
        <begin position="8"/>
        <end position="44"/>
    </location>
</feature>
<dbReference type="AlphaFoldDB" id="A0A0V1GHD5"/>
<evidence type="ECO:0000256" key="9">
    <source>
        <dbReference type="ARBA" id="ARBA00023242"/>
    </source>
</evidence>
<dbReference type="GO" id="GO:0008270">
    <property type="term" value="F:zinc ion binding"/>
    <property type="evidence" value="ECO:0007669"/>
    <property type="project" value="UniProtKB-KW"/>
</dbReference>
<comment type="subcellular location">
    <subcellularLocation>
        <location evidence="1">Nucleus</location>
    </subcellularLocation>
</comment>
<dbReference type="OrthoDB" id="10068874at2759"/>
<keyword evidence="9" id="KW-0539">Nucleus</keyword>
<keyword evidence="7" id="KW-0805">Transcription regulation</keyword>
<sequence>MHTGEKPYECNQCGKAFLRPSDLRALTQSSHLKTHKVIHTGGRL</sequence>
<keyword evidence="3" id="KW-0479">Metal-binding</keyword>
<evidence type="ECO:0000256" key="5">
    <source>
        <dbReference type="ARBA" id="ARBA00022771"/>
    </source>
</evidence>
<dbReference type="GO" id="GO:0000978">
    <property type="term" value="F:RNA polymerase II cis-regulatory region sequence-specific DNA binding"/>
    <property type="evidence" value="ECO:0007669"/>
    <property type="project" value="TreeGrafter"/>
</dbReference>
<reference evidence="12 13" key="1">
    <citation type="submission" date="2015-01" db="EMBL/GenBank/DDBJ databases">
        <title>Evolution of Trichinella species and genotypes.</title>
        <authorList>
            <person name="Korhonen P.K."/>
            <person name="Edoardo P."/>
            <person name="Giuseppe L.R."/>
            <person name="Gasser R.B."/>
        </authorList>
    </citation>
    <scope>NUCLEOTIDE SEQUENCE [LARGE SCALE GENOMIC DNA]</scope>
    <source>
        <strain evidence="12">ISS1029</strain>
    </source>
</reference>
<evidence type="ECO:0000256" key="6">
    <source>
        <dbReference type="ARBA" id="ARBA00022833"/>
    </source>
</evidence>
<dbReference type="PANTHER" id="PTHR24399:SF54">
    <property type="entry name" value="GASTRULA ZINC FINGER PROTEIN XLCGF26.1-LIKE-RELATED"/>
    <property type="match status" value="1"/>
</dbReference>
<keyword evidence="5 10" id="KW-0863">Zinc-finger</keyword>
<keyword evidence="8" id="KW-0804">Transcription</keyword>
<evidence type="ECO:0000256" key="1">
    <source>
        <dbReference type="ARBA" id="ARBA00004123"/>
    </source>
</evidence>
<dbReference type="GO" id="GO:0002682">
    <property type="term" value="P:regulation of immune system process"/>
    <property type="evidence" value="ECO:0007669"/>
    <property type="project" value="TreeGrafter"/>
</dbReference>
<keyword evidence="6" id="KW-0862">Zinc</keyword>
<proteinExistence type="inferred from homology"/>
<dbReference type="Proteomes" id="UP000055024">
    <property type="component" value="Unassembled WGS sequence"/>
</dbReference>
<dbReference type="InterPro" id="IPR013087">
    <property type="entry name" value="Znf_C2H2_type"/>
</dbReference>
<dbReference type="Gene3D" id="3.30.160.60">
    <property type="entry name" value="Classic Zinc Finger"/>
    <property type="match status" value="1"/>
</dbReference>
<comment type="similarity">
    <text evidence="2">Belongs to the krueppel C2H2-type zinc-finger protein family.</text>
</comment>
<evidence type="ECO:0000256" key="8">
    <source>
        <dbReference type="ARBA" id="ARBA00023163"/>
    </source>
</evidence>
<comment type="caution">
    <text evidence="12">The sequence shown here is derived from an EMBL/GenBank/DDBJ whole genome shotgun (WGS) entry which is preliminary data.</text>
</comment>
<gene>
    <name evidence="12" type="primary">ZNF43</name>
    <name evidence="12" type="ORF">T11_12007</name>
</gene>
<organism evidence="12 13">
    <name type="scientific">Trichinella zimbabwensis</name>
    <dbReference type="NCBI Taxonomy" id="268475"/>
    <lineage>
        <taxon>Eukaryota</taxon>
        <taxon>Metazoa</taxon>
        <taxon>Ecdysozoa</taxon>
        <taxon>Nematoda</taxon>
        <taxon>Enoplea</taxon>
        <taxon>Dorylaimia</taxon>
        <taxon>Trichinellida</taxon>
        <taxon>Trichinellidae</taxon>
        <taxon>Trichinella</taxon>
    </lineage>
</organism>
<keyword evidence="13" id="KW-1185">Reference proteome</keyword>
<keyword evidence="4" id="KW-0677">Repeat</keyword>
<dbReference type="GO" id="GO:0005654">
    <property type="term" value="C:nucleoplasm"/>
    <property type="evidence" value="ECO:0007669"/>
    <property type="project" value="TreeGrafter"/>
</dbReference>
<evidence type="ECO:0000256" key="7">
    <source>
        <dbReference type="ARBA" id="ARBA00023015"/>
    </source>
</evidence>
<dbReference type="InterPro" id="IPR036236">
    <property type="entry name" value="Znf_C2H2_sf"/>
</dbReference>
<evidence type="ECO:0000313" key="13">
    <source>
        <dbReference type="Proteomes" id="UP000055024"/>
    </source>
</evidence>
<dbReference type="GO" id="GO:0001227">
    <property type="term" value="F:DNA-binding transcription repressor activity, RNA polymerase II-specific"/>
    <property type="evidence" value="ECO:0007669"/>
    <property type="project" value="TreeGrafter"/>
</dbReference>
<dbReference type="PANTHER" id="PTHR24399">
    <property type="entry name" value="ZINC FINGER AND BTB DOMAIN-CONTAINING"/>
    <property type="match status" value="1"/>
</dbReference>
<evidence type="ECO:0000259" key="11">
    <source>
        <dbReference type="PROSITE" id="PS50157"/>
    </source>
</evidence>
<evidence type="ECO:0000256" key="2">
    <source>
        <dbReference type="ARBA" id="ARBA00006991"/>
    </source>
</evidence>
<evidence type="ECO:0000256" key="4">
    <source>
        <dbReference type="ARBA" id="ARBA00022737"/>
    </source>
</evidence>
<accession>A0A0V1GHD5</accession>
<protein>
    <submittedName>
        <fullName evidence="12">Zinc finger protein 43</fullName>
    </submittedName>
</protein>
<evidence type="ECO:0000256" key="3">
    <source>
        <dbReference type="ARBA" id="ARBA00022723"/>
    </source>
</evidence>
<dbReference type="SUPFAM" id="SSF57667">
    <property type="entry name" value="beta-beta-alpha zinc fingers"/>
    <property type="match status" value="1"/>
</dbReference>
<dbReference type="PROSITE" id="PS50157">
    <property type="entry name" value="ZINC_FINGER_C2H2_2"/>
    <property type="match status" value="1"/>
</dbReference>
<evidence type="ECO:0000313" key="12">
    <source>
        <dbReference type="EMBL" id="KRY97639.1"/>
    </source>
</evidence>
<dbReference type="EMBL" id="JYDP01001901">
    <property type="protein sequence ID" value="KRY97639.1"/>
    <property type="molecule type" value="Genomic_DNA"/>
</dbReference>
<dbReference type="FunFam" id="3.30.160.60:FF:001016">
    <property type="entry name" value="zinc finger protein 850-like"/>
    <property type="match status" value="1"/>
</dbReference>
<dbReference type="GO" id="GO:0001817">
    <property type="term" value="P:regulation of cytokine production"/>
    <property type="evidence" value="ECO:0007669"/>
    <property type="project" value="TreeGrafter"/>
</dbReference>
<evidence type="ECO:0000256" key="10">
    <source>
        <dbReference type="PROSITE-ProRule" id="PRU00042"/>
    </source>
</evidence>
<name>A0A0V1GHD5_9BILA</name>